<dbReference type="SUPFAM" id="SSF46689">
    <property type="entry name" value="Homeodomain-like"/>
    <property type="match status" value="1"/>
</dbReference>
<proteinExistence type="predicted"/>
<dbReference type="InterPro" id="IPR018060">
    <property type="entry name" value="HTH_AraC"/>
</dbReference>
<dbReference type="Pfam" id="PF12833">
    <property type="entry name" value="HTH_18"/>
    <property type="match status" value="1"/>
</dbReference>
<dbReference type="InterPro" id="IPR020449">
    <property type="entry name" value="Tscrpt_reg_AraC-type_HTH"/>
</dbReference>
<evidence type="ECO:0000259" key="4">
    <source>
        <dbReference type="PROSITE" id="PS01124"/>
    </source>
</evidence>
<gene>
    <name evidence="5" type="ORF">GGC33_07125</name>
</gene>
<dbReference type="Gene3D" id="1.10.10.60">
    <property type="entry name" value="Homeodomain-like"/>
    <property type="match status" value="1"/>
</dbReference>
<dbReference type="AlphaFoldDB" id="A0A844GXH4"/>
<evidence type="ECO:0000256" key="1">
    <source>
        <dbReference type="ARBA" id="ARBA00023015"/>
    </source>
</evidence>
<dbReference type="PROSITE" id="PS01124">
    <property type="entry name" value="HTH_ARAC_FAMILY_2"/>
    <property type="match status" value="1"/>
</dbReference>
<evidence type="ECO:0000256" key="2">
    <source>
        <dbReference type="ARBA" id="ARBA00023125"/>
    </source>
</evidence>
<evidence type="ECO:0000256" key="3">
    <source>
        <dbReference type="ARBA" id="ARBA00023163"/>
    </source>
</evidence>
<accession>A0A844GXH4</accession>
<dbReference type="GO" id="GO:0003700">
    <property type="term" value="F:DNA-binding transcription factor activity"/>
    <property type="evidence" value="ECO:0007669"/>
    <property type="project" value="InterPro"/>
</dbReference>
<dbReference type="GO" id="GO:0043565">
    <property type="term" value="F:sequence-specific DNA binding"/>
    <property type="evidence" value="ECO:0007669"/>
    <property type="project" value="InterPro"/>
</dbReference>
<dbReference type="InterPro" id="IPR009057">
    <property type="entry name" value="Homeodomain-like_sf"/>
</dbReference>
<dbReference type="EMBL" id="WMIA01000006">
    <property type="protein sequence ID" value="MTF38696.1"/>
    <property type="molecule type" value="Genomic_DNA"/>
</dbReference>
<dbReference type="PRINTS" id="PR00032">
    <property type="entry name" value="HTHARAC"/>
</dbReference>
<evidence type="ECO:0000313" key="6">
    <source>
        <dbReference type="Proteomes" id="UP000437131"/>
    </source>
</evidence>
<feature type="domain" description="HTH araC/xylS-type" evidence="4">
    <location>
        <begin position="1"/>
        <end position="51"/>
    </location>
</feature>
<protein>
    <submittedName>
        <fullName evidence="5">Helix-turn-helix domain-containing protein</fullName>
    </submittedName>
</protein>
<name>A0A844GXH4_9CHRO</name>
<keyword evidence="3" id="KW-0804">Transcription</keyword>
<dbReference type="Proteomes" id="UP000437131">
    <property type="component" value="Unassembled WGS sequence"/>
</dbReference>
<organism evidence="5 6">
    <name type="scientific">Cyanobacterium aponinum 0216</name>
    <dbReference type="NCBI Taxonomy" id="2676140"/>
    <lineage>
        <taxon>Bacteria</taxon>
        <taxon>Bacillati</taxon>
        <taxon>Cyanobacteriota</taxon>
        <taxon>Cyanophyceae</taxon>
        <taxon>Oscillatoriophycideae</taxon>
        <taxon>Chroococcales</taxon>
        <taxon>Geminocystaceae</taxon>
        <taxon>Cyanobacterium</taxon>
    </lineage>
</organism>
<evidence type="ECO:0000313" key="5">
    <source>
        <dbReference type="EMBL" id="MTF38696.1"/>
    </source>
</evidence>
<keyword evidence="2" id="KW-0238">DNA-binding</keyword>
<reference evidence="5 6" key="1">
    <citation type="submission" date="2019-11" db="EMBL/GenBank/DDBJ databases">
        <title>Isolation of a new High Light Tolerant Cyanobacteria.</title>
        <authorList>
            <person name="Dobson Z."/>
            <person name="Vaughn N."/>
            <person name="Vaughn M."/>
            <person name="Fromme P."/>
            <person name="Mazor Y."/>
        </authorList>
    </citation>
    <scope>NUCLEOTIDE SEQUENCE [LARGE SCALE GENOMIC DNA]</scope>
    <source>
        <strain evidence="5 6">0216</strain>
    </source>
</reference>
<sequence length="55" mass="6125">MSHGTGSRITPRTTYDTIASVAAKVGYASPTAFNRAFRSKFGINPKRYQLMQKFP</sequence>
<keyword evidence="1" id="KW-0805">Transcription regulation</keyword>
<comment type="caution">
    <text evidence="5">The sequence shown here is derived from an EMBL/GenBank/DDBJ whole genome shotgun (WGS) entry which is preliminary data.</text>
</comment>